<protein>
    <recommendedName>
        <fullName evidence="3">Terminase</fullName>
    </recommendedName>
</protein>
<name>A0A229P5I8_9BACL</name>
<sequence>MVVKEAMFLAKIHNRIKEQAKVKNTPKWERRPREYIQERFYIRNKTKQVVQLRFNPIQDLYWNDKTNRDIILKPRQLGFSTLTLARFFEAVVNEENVTAVVVAHDADSTQKLFQTVQLMYERLPEAKKEQLNNGKNRPKYGNRKEFFFAGNNSRIYVGTAGSSSFGRGQTINYLLCSETAFWPNPEELMTGLLQAVPPDGEIVIESTANGVGNYYHQTYEDAKRGGNNWRAHFYAWFQHPEYLLPLAVGERLEYDDEEQKLVERYGLSMEQIKWRRWKISEMPQTADRSKEDQFRQEYPANDLEAFLMTGTPVFDSRKVMVRIELLRVKYEEQRKAGEGPVRGSFVYTYQQERIVDSSIRFMPDPNGVCTIYKYPEPRRPYAMGGDTSEGGKDYSAGQMLDNITGEQVAVWHGHSDTDLYAKQMYCFGKYYGYALLAIEMNFDLHPIKELERLGYWRQYRCEKLDDINEPEQTKHGFRTTSVTRPVIIAELVTVVRESIELINDLATLHEMLSFVRGPTGKPEASPGKHDDLILSLAIAHQARGQQSMQLEPEQQYDTGDYEVAFGGTGY</sequence>
<dbReference type="OrthoDB" id="9768556at2"/>
<organism evidence="1 2">
    <name type="scientific">Paenibacillus herberti</name>
    <dbReference type="NCBI Taxonomy" id="1619309"/>
    <lineage>
        <taxon>Bacteria</taxon>
        <taxon>Bacillati</taxon>
        <taxon>Bacillota</taxon>
        <taxon>Bacilli</taxon>
        <taxon>Bacillales</taxon>
        <taxon>Paenibacillaceae</taxon>
        <taxon>Paenibacillus</taxon>
    </lineage>
</organism>
<reference evidence="1 2" key="1">
    <citation type="submission" date="2017-07" db="EMBL/GenBank/DDBJ databases">
        <title>Paenibacillus herberti R33 genome sequencing and assembly.</title>
        <authorList>
            <person name="Su W."/>
        </authorList>
    </citation>
    <scope>NUCLEOTIDE SEQUENCE [LARGE SCALE GENOMIC DNA]</scope>
    <source>
        <strain evidence="1 2">R33</strain>
    </source>
</reference>
<dbReference type="Proteomes" id="UP000215145">
    <property type="component" value="Unassembled WGS sequence"/>
</dbReference>
<gene>
    <name evidence="1" type="ORF">CGZ75_12195</name>
</gene>
<proteinExistence type="predicted"/>
<keyword evidence="2" id="KW-1185">Reference proteome</keyword>
<accession>A0A229P5I8</accession>
<dbReference type="InterPro" id="IPR027417">
    <property type="entry name" value="P-loop_NTPase"/>
</dbReference>
<evidence type="ECO:0008006" key="3">
    <source>
        <dbReference type="Google" id="ProtNLM"/>
    </source>
</evidence>
<dbReference type="Gene3D" id="3.30.420.240">
    <property type="match status" value="1"/>
</dbReference>
<evidence type="ECO:0000313" key="2">
    <source>
        <dbReference type="Proteomes" id="UP000215145"/>
    </source>
</evidence>
<evidence type="ECO:0000313" key="1">
    <source>
        <dbReference type="EMBL" id="OXM17327.1"/>
    </source>
</evidence>
<dbReference type="EMBL" id="NMUQ01000001">
    <property type="protein sequence ID" value="OXM17327.1"/>
    <property type="molecule type" value="Genomic_DNA"/>
</dbReference>
<dbReference type="RefSeq" id="WP_089524402.1">
    <property type="nucleotide sequence ID" value="NZ_NMUQ01000001.1"/>
</dbReference>
<comment type="caution">
    <text evidence="1">The sequence shown here is derived from an EMBL/GenBank/DDBJ whole genome shotgun (WGS) entry which is preliminary data.</text>
</comment>
<dbReference type="AlphaFoldDB" id="A0A229P5I8"/>
<dbReference type="Gene3D" id="3.40.50.300">
    <property type="entry name" value="P-loop containing nucleotide triphosphate hydrolases"/>
    <property type="match status" value="1"/>
</dbReference>